<feature type="chain" id="PRO_5041997543" evidence="2">
    <location>
        <begin position="22"/>
        <end position="194"/>
    </location>
</feature>
<dbReference type="GO" id="GO:0016746">
    <property type="term" value="F:acyltransferase activity"/>
    <property type="evidence" value="ECO:0007669"/>
    <property type="project" value="UniProtKB-KW"/>
</dbReference>
<keyword evidence="2" id="KW-0732">Signal</keyword>
<dbReference type="Proteomes" id="UP001240236">
    <property type="component" value="Unassembled WGS sequence"/>
</dbReference>
<feature type="compositionally biased region" description="Basic and acidic residues" evidence="1">
    <location>
        <begin position="83"/>
        <end position="97"/>
    </location>
</feature>
<dbReference type="AlphaFoldDB" id="A0AAE4AXA6"/>
<keyword evidence="3" id="KW-0012">Acyltransferase</keyword>
<feature type="compositionally biased region" description="Pro residues" evidence="1">
    <location>
        <begin position="101"/>
        <end position="110"/>
    </location>
</feature>
<evidence type="ECO:0000256" key="2">
    <source>
        <dbReference type="SAM" id="SignalP"/>
    </source>
</evidence>
<feature type="signal peptide" evidence="2">
    <location>
        <begin position="1"/>
        <end position="21"/>
    </location>
</feature>
<feature type="compositionally biased region" description="Low complexity" evidence="1">
    <location>
        <begin position="111"/>
        <end position="121"/>
    </location>
</feature>
<feature type="compositionally biased region" description="Low complexity" evidence="1">
    <location>
        <begin position="41"/>
        <end position="54"/>
    </location>
</feature>
<evidence type="ECO:0000313" key="3">
    <source>
        <dbReference type="EMBL" id="MDQ0366810.1"/>
    </source>
</evidence>
<reference evidence="3 4" key="1">
    <citation type="submission" date="2023-07" db="EMBL/GenBank/DDBJ databases">
        <title>Sequencing the genomes of 1000 actinobacteria strains.</title>
        <authorList>
            <person name="Klenk H.-P."/>
        </authorList>
    </citation>
    <scope>NUCLEOTIDE SEQUENCE [LARGE SCALE GENOMIC DNA]</scope>
    <source>
        <strain evidence="3 4">DSM 44709</strain>
    </source>
</reference>
<name>A0AAE4AXA6_9ACTN</name>
<keyword evidence="4" id="KW-1185">Reference proteome</keyword>
<keyword evidence="3" id="KW-0670">Pyruvate</keyword>
<dbReference type="PROSITE" id="PS51257">
    <property type="entry name" value="PROKAR_LIPOPROTEIN"/>
    <property type="match status" value="1"/>
</dbReference>
<feature type="region of interest" description="Disordered" evidence="1">
    <location>
        <begin position="31"/>
        <end position="64"/>
    </location>
</feature>
<sequence>MNRLRAGLTGIALVALLTACGAEPPAEGTAEADQVVSLSSATPGATAPAATAPAERPLLRPDTSDVEEERLYDVWFDCLEEKGGRGRGPKEVPDGDRGAPAPGPAAPAAPDPAAEAQDAAAQKACENLEPEAPWQRAKRLDPDYADKLRDWITCIRSHGIDAWESDGFVTFESLPPDDKMVLVGECEMKAFSVS</sequence>
<protein>
    <submittedName>
        <fullName evidence="3">Pyruvate/2-oxoglutarate dehydrogenase complex dihydrolipoamide acyltransferase (E2) component</fullName>
    </submittedName>
</protein>
<gene>
    <name evidence="3" type="ORF">J2S42_003479</name>
</gene>
<accession>A0AAE4AXA6</accession>
<feature type="region of interest" description="Disordered" evidence="1">
    <location>
        <begin position="83"/>
        <end position="123"/>
    </location>
</feature>
<evidence type="ECO:0000313" key="4">
    <source>
        <dbReference type="Proteomes" id="UP001240236"/>
    </source>
</evidence>
<evidence type="ECO:0000256" key="1">
    <source>
        <dbReference type="SAM" id="MobiDB-lite"/>
    </source>
</evidence>
<comment type="caution">
    <text evidence="3">The sequence shown here is derived from an EMBL/GenBank/DDBJ whole genome shotgun (WGS) entry which is preliminary data.</text>
</comment>
<organism evidence="3 4">
    <name type="scientific">Catenuloplanes indicus</name>
    <dbReference type="NCBI Taxonomy" id="137267"/>
    <lineage>
        <taxon>Bacteria</taxon>
        <taxon>Bacillati</taxon>
        <taxon>Actinomycetota</taxon>
        <taxon>Actinomycetes</taxon>
        <taxon>Micromonosporales</taxon>
        <taxon>Micromonosporaceae</taxon>
        <taxon>Catenuloplanes</taxon>
    </lineage>
</organism>
<dbReference type="EMBL" id="JAUSUZ010000001">
    <property type="protein sequence ID" value="MDQ0366810.1"/>
    <property type="molecule type" value="Genomic_DNA"/>
</dbReference>
<proteinExistence type="predicted"/>
<keyword evidence="3" id="KW-0808">Transferase</keyword>
<dbReference type="RefSeq" id="WP_307240412.1">
    <property type="nucleotide sequence ID" value="NZ_JAUSUZ010000001.1"/>
</dbReference>